<proteinExistence type="predicted"/>
<keyword evidence="3" id="KW-1185">Reference proteome</keyword>
<organism evidence="2 3">
    <name type="scientific">Alkalihalobacterium chitinilyticum</name>
    <dbReference type="NCBI Taxonomy" id="2980103"/>
    <lineage>
        <taxon>Bacteria</taxon>
        <taxon>Bacillati</taxon>
        <taxon>Bacillota</taxon>
        <taxon>Bacilli</taxon>
        <taxon>Bacillales</taxon>
        <taxon>Bacillaceae</taxon>
        <taxon>Alkalihalobacterium</taxon>
    </lineage>
</organism>
<dbReference type="RefSeq" id="WP_275120193.1">
    <property type="nucleotide sequence ID" value="NZ_JAOTPO010000018.1"/>
</dbReference>
<evidence type="ECO:0008006" key="4">
    <source>
        <dbReference type="Google" id="ProtNLM"/>
    </source>
</evidence>
<feature type="compositionally biased region" description="Basic and acidic residues" evidence="1">
    <location>
        <begin position="1"/>
        <end position="12"/>
    </location>
</feature>
<comment type="caution">
    <text evidence="2">The sequence shown here is derived from an EMBL/GenBank/DDBJ whole genome shotgun (WGS) entry which is preliminary data.</text>
</comment>
<gene>
    <name evidence="2" type="ORF">N7Z68_19775</name>
</gene>
<evidence type="ECO:0000313" key="3">
    <source>
        <dbReference type="Proteomes" id="UP001148125"/>
    </source>
</evidence>
<name>A0ABT5VJY2_9BACI</name>
<evidence type="ECO:0000256" key="1">
    <source>
        <dbReference type="SAM" id="MobiDB-lite"/>
    </source>
</evidence>
<evidence type="ECO:0000313" key="2">
    <source>
        <dbReference type="EMBL" id="MDE5415590.1"/>
    </source>
</evidence>
<dbReference type="Proteomes" id="UP001148125">
    <property type="component" value="Unassembled WGS sequence"/>
</dbReference>
<protein>
    <recommendedName>
        <fullName evidence="4">YfhD family protein</fullName>
    </recommendedName>
</protein>
<feature type="region of interest" description="Disordered" evidence="1">
    <location>
        <begin position="1"/>
        <end position="65"/>
    </location>
</feature>
<feature type="compositionally biased region" description="Basic and acidic residues" evidence="1">
    <location>
        <begin position="43"/>
        <end position="54"/>
    </location>
</feature>
<accession>A0ABT5VJY2</accession>
<sequence length="65" mass="7977">MKNKQKELELQKRNKKSHAFKEDWDKQLERDQMIMPIDEPPLEDVKLEEQEERQKKKTKQHSSSQ</sequence>
<dbReference type="EMBL" id="JAOTPO010000018">
    <property type="protein sequence ID" value="MDE5415590.1"/>
    <property type="molecule type" value="Genomic_DNA"/>
</dbReference>
<feature type="compositionally biased region" description="Basic residues" evidence="1">
    <location>
        <begin position="55"/>
        <end position="65"/>
    </location>
</feature>
<feature type="compositionally biased region" description="Basic and acidic residues" evidence="1">
    <location>
        <begin position="19"/>
        <end position="32"/>
    </location>
</feature>
<reference evidence="2" key="1">
    <citation type="submission" date="2024-05" db="EMBL/GenBank/DDBJ databases">
        <title>Alkalihalobacillus sp. strain MEB203 novel alkaliphilic bacterium from Lonar Lake, India.</title>
        <authorList>
            <person name="Joshi A."/>
            <person name="Thite S."/>
            <person name="Mengade P."/>
        </authorList>
    </citation>
    <scope>NUCLEOTIDE SEQUENCE</scope>
    <source>
        <strain evidence="2">MEB 203</strain>
    </source>
</reference>